<dbReference type="HAMAP" id="MF_01622">
    <property type="entry name" value="tRNA_sel_U_synth"/>
    <property type="match status" value="1"/>
</dbReference>
<dbReference type="SMART" id="SM00450">
    <property type="entry name" value="RHOD"/>
    <property type="match status" value="1"/>
</dbReference>
<evidence type="ECO:0000256" key="2">
    <source>
        <dbReference type="ARBA" id="ARBA00023266"/>
    </source>
</evidence>
<dbReference type="EMBL" id="RXNV01000025">
    <property type="protein sequence ID" value="RTR25973.1"/>
    <property type="molecule type" value="Genomic_DNA"/>
</dbReference>
<reference evidence="5 6" key="1">
    <citation type="submission" date="2018-12" db="EMBL/GenBank/DDBJ databases">
        <authorList>
            <person name="Yu L."/>
        </authorList>
    </citation>
    <scope>NUCLEOTIDE SEQUENCE [LARGE SCALE GENOMIC DNA]</scope>
    <source>
        <strain evidence="5 6">HAW-EB5</strain>
    </source>
</reference>
<evidence type="ECO:0000259" key="4">
    <source>
        <dbReference type="PROSITE" id="PS50206"/>
    </source>
</evidence>
<dbReference type="Gene3D" id="3.40.250.10">
    <property type="entry name" value="Rhodanese-like domain"/>
    <property type="match status" value="1"/>
</dbReference>
<dbReference type="Pfam" id="PF26341">
    <property type="entry name" value="AAA_SelU"/>
    <property type="match status" value="1"/>
</dbReference>
<comment type="catalytic activity">
    <reaction evidence="3">
        <text>5-methylaminomethyl-S-(2E)-geranyl-thiouridine(34) in tRNA + selenophosphate + H(+) = 5-methylaminomethyl-2-(Se-phospho)selenouridine(34) in tRNA + (2E)-thiogeraniol</text>
        <dbReference type="Rhea" id="RHEA:60172"/>
        <dbReference type="Rhea" id="RHEA-COMP:14654"/>
        <dbReference type="Rhea" id="RHEA-COMP:15523"/>
        <dbReference type="ChEBI" id="CHEBI:15378"/>
        <dbReference type="ChEBI" id="CHEBI:16144"/>
        <dbReference type="ChEBI" id="CHEBI:140632"/>
        <dbReference type="ChEBI" id="CHEBI:143702"/>
        <dbReference type="ChEBI" id="CHEBI:143703"/>
    </reaction>
</comment>
<keyword evidence="6" id="KW-1185">Reference proteome</keyword>
<comment type="function">
    <text evidence="3">Involved in the post-transcriptional modification of the uridine at the wobble position (U34) of tRNA(Lys), tRNA(Glu) and tRNA(Gln). Catalyzes the conversion of 2-thiouridine (S2U-RNA) to 2-selenouridine (Se2U-RNA). Acts in a two-step process involving geranylation of 2-thiouridine (S2U) to S-geranyl-2-thiouridine (geS2U) and subsequent selenation of the latter derivative to 2-selenouridine (Se2U) in the tRNA chain.</text>
</comment>
<dbReference type="OrthoDB" id="9808735at2"/>
<sequence>MSQNIVPKSAYREIMLSGRPMMDVRAPIEFNKGAFPSSTNLPLMQDSERQKVGTCYKNKGQDEAIALGHSLVNGKIKQQRVEAWLEFINQHPDAYLYCFRGGLRSQLTQQWIKEAGIDIPYIEGGYKAMRQYLIEVIDEAPKQSPIHILSGITGSGKTDFLLQRSEAIDLEGLAHHRGSSFGRYHEPQPSQINFENSLAVSLLQHQERAEKCLLVEDESFLIGRSAIPKQFYSGMQAADMLVLEEPEEARLNRLLNEYVHKMHSGYVERLGEEAGFDAFAEYLSQSITGIKKRLGRQLHDQFQSIIANALNIQRQRGDTQPHLEWISLLLTKYYDPMYQYQLDKKQSRIIFKGSHQAMHEWLDEYSSKR</sequence>
<name>A0A3S0I6L6_9GAMM</name>
<feature type="active site" description="S-selanylcysteine intermediate" evidence="3">
    <location>
        <position position="98"/>
    </location>
</feature>
<dbReference type="NCBIfam" id="NF008751">
    <property type="entry name" value="PRK11784.1-3"/>
    <property type="match status" value="1"/>
</dbReference>
<protein>
    <recommendedName>
        <fullName evidence="3">tRNA 2-selenouridine synthase</fullName>
        <ecNumber evidence="3">2.9.1.3</ecNumber>
    </recommendedName>
</protein>
<comment type="catalytic activity">
    <reaction evidence="3">
        <text>5-methylaminomethyl-2-thiouridine(34) in tRNA + selenophosphate + (2E)-geranyl diphosphate + H2O + H(+) = 5-methylaminomethyl-2-selenouridine(34) in tRNA + (2E)-thiogeraniol + phosphate + diphosphate</text>
        <dbReference type="Rhea" id="RHEA:42716"/>
        <dbReference type="Rhea" id="RHEA-COMP:10195"/>
        <dbReference type="Rhea" id="RHEA-COMP:10196"/>
        <dbReference type="ChEBI" id="CHEBI:15377"/>
        <dbReference type="ChEBI" id="CHEBI:15378"/>
        <dbReference type="ChEBI" id="CHEBI:16144"/>
        <dbReference type="ChEBI" id="CHEBI:33019"/>
        <dbReference type="ChEBI" id="CHEBI:43474"/>
        <dbReference type="ChEBI" id="CHEBI:58057"/>
        <dbReference type="ChEBI" id="CHEBI:74455"/>
        <dbReference type="ChEBI" id="CHEBI:82743"/>
        <dbReference type="ChEBI" id="CHEBI:143703"/>
        <dbReference type="EC" id="2.9.1.3"/>
    </reaction>
</comment>
<dbReference type="RefSeq" id="WP_126508223.1">
    <property type="nucleotide sequence ID" value="NZ_RXNV01000025.1"/>
</dbReference>
<comment type="similarity">
    <text evidence="3">Belongs to the SelU family.</text>
</comment>
<dbReference type="GO" id="GO:0002098">
    <property type="term" value="P:tRNA wobble uridine modification"/>
    <property type="evidence" value="ECO:0007669"/>
    <property type="project" value="UniProtKB-UniRule"/>
</dbReference>
<dbReference type="PANTHER" id="PTHR30401:SF0">
    <property type="entry name" value="TRNA 2-SELENOURIDINE SYNTHASE"/>
    <property type="match status" value="1"/>
</dbReference>
<keyword evidence="2 3" id="KW-0711">Selenium</keyword>
<comment type="catalytic activity">
    <reaction evidence="3">
        <text>5-methylaminomethyl-2-(Se-phospho)selenouridine(34) in tRNA + H2O = 5-methylaminomethyl-2-selenouridine(34) in tRNA + phosphate</text>
        <dbReference type="Rhea" id="RHEA:60176"/>
        <dbReference type="Rhea" id="RHEA-COMP:10196"/>
        <dbReference type="Rhea" id="RHEA-COMP:15523"/>
        <dbReference type="ChEBI" id="CHEBI:15377"/>
        <dbReference type="ChEBI" id="CHEBI:43474"/>
        <dbReference type="ChEBI" id="CHEBI:82743"/>
        <dbReference type="ChEBI" id="CHEBI:143702"/>
    </reaction>
</comment>
<accession>A0A3S0I6L6</accession>
<dbReference type="PANTHER" id="PTHR30401">
    <property type="entry name" value="TRNA 2-SELENOURIDINE SYNTHASE"/>
    <property type="match status" value="1"/>
</dbReference>
<dbReference type="NCBIfam" id="TIGR03167">
    <property type="entry name" value="tRNA_sel_U_synt"/>
    <property type="match status" value="1"/>
</dbReference>
<proteinExistence type="inferred from homology"/>
<dbReference type="InterPro" id="IPR058840">
    <property type="entry name" value="AAA_SelU"/>
</dbReference>
<dbReference type="InterPro" id="IPR017582">
    <property type="entry name" value="SelU"/>
</dbReference>
<dbReference type="AlphaFoldDB" id="A0A3S0I6L6"/>
<evidence type="ECO:0000256" key="1">
    <source>
        <dbReference type="ARBA" id="ARBA00022679"/>
    </source>
</evidence>
<comment type="caution">
    <text evidence="5">The sequence shown here is derived from an EMBL/GenBank/DDBJ whole genome shotgun (WGS) entry which is preliminary data.</text>
</comment>
<dbReference type="GO" id="GO:0016765">
    <property type="term" value="F:transferase activity, transferring alkyl or aryl (other than methyl) groups"/>
    <property type="evidence" value="ECO:0007669"/>
    <property type="project" value="UniProtKB-UniRule"/>
</dbReference>
<comment type="subunit">
    <text evidence="3">Monomer.</text>
</comment>
<evidence type="ECO:0000256" key="3">
    <source>
        <dbReference type="HAMAP-Rule" id="MF_01622"/>
    </source>
</evidence>
<comment type="catalytic activity">
    <reaction evidence="3">
        <text>5-methylaminomethyl-2-thiouridine(34) in tRNA + (2E)-geranyl diphosphate = 5-methylaminomethyl-S-(2E)-geranyl-thiouridine(34) in tRNA + diphosphate</text>
        <dbReference type="Rhea" id="RHEA:14085"/>
        <dbReference type="Rhea" id="RHEA-COMP:10195"/>
        <dbReference type="Rhea" id="RHEA-COMP:14654"/>
        <dbReference type="ChEBI" id="CHEBI:33019"/>
        <dbReference type="ChEBI" id="CHEBI:58057"/>
        <dbReference type="ChEBI" id="CHEBI:74455"/>
        <dbReference type="ChEBI" id="CHEBI:140632"/>
    </reaction>
</comment>
<dbReference type="InterPro" id="IPR036873">
    <property type="entry name" value="Rhodanese-like_dom_sf"/>
</dbReference>
<dbReference type="EC" id="2.9.1.3" evidence="3"/>
<dbReference type="SUPFAM" id="SSF52821">
    <property type="entry name" value="Rhodanese/Cell cycle control phosphatase"/>
    <property type="match status" value="1"/>
</dbReference>
<dbReference type="NCBIfam" id="NF008750">
    <property type="entry name" value="PRK11784.1-2"/>
    <property type="match status" value="1"/>
</dbReference>
<organism evidence="5 6">
    <name type="scientific">Shewanella atlantica</name>
    <dbReference type="NCBI Taxonomy" id="271099"/>
    <lineage>
        <taxon>Bacteria</taxon>
        <taxon>Pseudomonadati</taxon>
        <taxon>Pseudomonadota</taxon>
        <taxon>Gammaproteobacteria</taxon>
        <taxon>Alteromonadales</taxon>
        <taxon>Shewanellaceae</taxon>
        <taxon>Shewanella</taxon>
    </lineage>
</organism>
<keyword evidence="1 3" id="KW-0808">Transferase</keyword>
<evidence type="ECO:0000313" key="5">
    <source>
        <dbReference type="EMBL" id="RTR25973.1"/>
    </source>
</evidence>
<feature type="domain" description="Rhodanese" evidence="4">
    <location>
        <begin position="23"/>
        <end position="138"/>
    </location>
</feature>
<gene>
    <name evidence="5" type="primary">mnmH</name>
    <name evidence="3" type="synonym">selU</name>
    <name evidence="5" type="ORF">EKG39_22545</name>
</gene>
<dbReference type="PROSITE" id="PS50206">
    <property type="entry name" value="RHODANESE_3"/>
    <property type="match status" value="1"/>
</dbReference>
<evidence type="ECO:0000313" key="6">
    <source>
        <dbReference type="Proteomes" id="UP000282060"/>
    </source>
</evidence>
<dbReference type="GO" id="GO:0043828">
    <property type="term" value="F:tRNA 2-selenouridine synthase activity"/>
    <property type="evidence" value="ECO:0007669"/>
    <property type="project" value="UniProtKB-EC"/>
</dbReference>
<dbReference type="Proteomes" id="UP000282060">
    <property type="component" value="Unassembled WGS sequence"/>
</dbReference>
<dbReference type="InterPro" id="IPR001763">
    <property type="entry name" value="Rhodanese-like_dom"/>
</dbReference>